<organism evidence="11 12">
    <name type="scientific">Stephanodiscus triporus</name>
    <dbReference type="NCBI Taxonomy" id="2934178"/>
    <lineage>
        <taxon>Eukaryota</taxon>
        <taxon>Sar</taxon>
        <taxon>Stramenopiles</taxon>
        <taxon>Ochrophyta</taxon>
        <taxon>Bacillariophyta</taxon>
        <taxon>Coscinodiscophyceae</taxon>
        <taxon>Thalassiosirophycidae</taxon>
        <taxon>Stephanodiscales</taxon>
        <taxon>Stephanodiscaceae</taxon>
        <taxon>Stephanodiscus</taxon>
    </lineage>
</organism>
<keyword evidence="4" id="KW-0378">Hydrolase</keyword>
<feature type="region of interest" description="Disordered" evidence="9">
    <location>
        <begin position="36"/>
        <end position="60"/>
    </location>
</feature>
<proteinExistence type="inferred from homology"/>
<dbReference type="PANTHER" id="PTHR10942">
    <property type="entry name" value="LEISHMANOLYSIN-LIKE PEPTIDASE"/>
    <property type="match status" value="1"/>
</dbReference>
<reference evidence="11 12" key="1">
    <citation type="submission" date="2024-10" db="EMBL/GenBank/DDBJ databases">
        <title>Updated reference genomes for cyclostephanoid diatoms.</title>
        <authorList>
            <person name="Roberts W.R."/>
            <person name="Alverson A.J."/>
        </authorList>
    </citation>
    <scope>NUCLEOTIDE SEQUENCE [LARGE SCALE GENOMIC DNA]</scope>
    <source>
        <strain evidence="11 12">AJA276-08</strain>
    </source>
</reference>
<comment type="similarity">
    <text evidence="1">Belongs to the peptidase M8 family.</text>
</comment>
<keyword evidence="10" id="KW-1133">Transmembrane helix</keyword>
<keyword evidence="2" id="KW-0645">Protease</keyword>
<feature type="binding site" evidence="8">
    <location>
        <position position="338"/>
    </location>
    <ligand>
        <name>Zn(2+)</name>
        <dbReference type="ChEBI" id="CHEBI:29105"/>
        <note>catalytic</note>
    </ligand>
</feature>
<dbReference type="Gene3D" id="3.10.170.20">
    <property type="match status" value="1"/>
</dbReference>
<dbReference type="PANTHER" id="PTHR10942:SF0">
    <property type="entry name" value="LEISHMANOLYSIN-LIKE PEPTIDASE"/>
    <property type="match status" value="1"/>
</dbReference>
<name>A0ABD3PKA9_9STRA</name>
<dbReference type="Gene3D" id="3.90.132.10">
    <property type="entry name" value="Leishmanolysin , domain 2"/>
    <property type="match status" value="1"/>
</dbReference>
<comment type="caution">
    <text evidence="11">The sequence shown here is derived from an EMBL/GenBank/DDBJ whole genome shotgun (WGS) entry which is preliminary data.</text>
</comment>
<dbReference type="GO" id="GO:0046872">
    <property type="term" value="F:metal ion binding"/>
    <property type="evidence" value="ECO:0007669"/>
    <property type="project" value="UniProtKB-KW"/>
</dbReference>
<sequence>MEELENEMPYFRTGIRGDPNHRLVYENHPFDRMRLEREGRREKRRHPGGGDFGRDGEGGEWEFDARDLQEEEEEAEGADPFRPIRIHLETEALDAQRTSTNGPQIDFVKNSILPRMRDYWTAALSVVPVQGNLLISSADLQERLYCGDTEFSRVPTTHISAGVPDADLVLYVSGVPSARFCGPSTLAVAVACNFDQFDRPTAGAINFCLDQIDLDESGEVSESITQDNVDVAVHEAAHVLGMSSNSYRLFWDPETGTERTARPFGSQSVVCVDGVERTLVLPNENTMKFFIATSGQRYASIVTTKVATVARNQFDCQELEGAQLENQPTGENSCTGDHWDERMFYPEALSGVISPTTNVLSPLTLALLEDSGWYRANYTKTNVSPWGHGVGCDFVTSPCLVGGGNGRDGSLPSYSKGFFCNKASSRGCSPSYTHKMACTVIDYSLKGDSLPPVQFQYFSDEAVGGPREADYCPVYGSVYSGLKPEALDCRIKDNGDSIDVIYSEEYGDNSMCFETTSGEGRCYNAQCIYEDFNLKVQVDGKWYTCEEDFQQIEVTTLSGAFGTTVTCPRLSSVCPDMFCPANCAGRGTCIFDHTDDAGNIRPRCQCFDESDESAGCSDSFVLDGKYLRDGMDLQDTIQTSFFEPLIAVFVDHPDTWTTASWAWAAALFVVFLLMILCICSSFWPEKDKPKPKRVHQMYAV</sequence>
<dbReference type="SUPFAM" id="SSF55486">
    <property type="entry name" value="Metalloproteases ('zincins'), catalytic domain"/>
    <property type="match status" value="1"/>
</dbReference>
<dbReference type="Gene3D" id="2.30.34.10">
    <property type="entry name" value="Leishmanolysin domain 4"/>
    <property type="match status" value="1"/>
</dbReference>
<dbReference type="InterPro" id="IPR001577">
    <property type="entry name" value="Peptidase_M8"/>
</dbReference>
<keyword evidence="6 8" id="KW-0482">Metalloprotease</keyword>
<evidence type="ECO:0000256" key="10">
    <source>
        <dbReference type="SAM" id="Phobius"/>
    </source>
</evidence>
<dbReference type="GO" id="GO:0008237">
    <property type="term" value="F:metallopeptidase activity"/>
    <property type="evidence" value="ECO:0007669"/>
    <property type="project" value="UniProtKB-KW"/>
</dbReference>
<evidence type="ECO:0000256" key="2">
    <source>
        <dbReference type="ARBA" id="ARBA00022670"/>
    </source>
</evidence>
<dbReference type="EMBL" id="JALLAZ020000727">
    <property type="protein sequence ID" value="KAL3788390.1"/>
    <property type="molecule type" value="Genomic_DNA"/>
</dbReference>
<keyword evidence="12" id="KW-1185">Reference proteome</keyword>
<evidence type="ECO:0000313" key="11">
    <source>
        <dbReference type="EMBL" id="KAL3788390.1"/>
    </source>
</evidence>
<evidence type="ECO:0000256" key="3">
    <source>
        <dbReference type="ARBA" id="ARBA00022723"/>
    </source>
</evidence>
<dbReference type="GO" id="GO:0006508">
    <property type="term" value="P:proteolysis"/>
    <property type="evidence" value="ECO:0007669"/>
    <property type="project" value="UniProtKB-KW"/>
</dbReference>
<evidence type="ECO:0000256" key="1">
    <source>
        <dbReference type="ARBA" id="ARBA00005860"/>
    </source>
</evidence>
<evidence type="ECO:0000256" key="8">
    <source>
        <dbReference type="PIRSR" id="PIRSR601577-2"/>
    </source>
</evidence>
<keyword evidence="5 8" id="KW-0862">Zinc</keyword>
<evidence type="ECO:0008006" key="13">
    <source>
        <dbReference type="Google" id="ProtNLM"/>
    </source>
</evidence>
<dbReference type="Proteomes" id="UP001530315">
    <property type="component" value="Unassembled WGS sequence"/>
</dbReference>
<feature type="transmembrane region" description="Helical" evidence="10">
    <location>
        <begin position="661"/>
        <end position="683"/>
    </location>
</feature>
<feature type="binding site" evidence="8">
    <location>
        <position position="238"/>
    </location>
    <ligand>
        <name>Zn(2+)</name>
        <dbReference type="ChEBI" id="CHEBI:29105"/>
        <note>catalytic</note>
    </ligand>
</feature>
<dbReference type="Pfam" id="PF01457">
    <property type="entry name" value="Peptidase_M8"/>
    <property type="match status" value="1"/>
</dbReference>
<feature type="binding site" evidence="8">
    <location>
        <position position="234"/>
    </location>
    <ligand>
        <name>Zn(2+)</name>
        <dbReference type="ChEBI" id="CHEBI:29105"/>
        <note>catalytic</note>
    </ligand>
</feature>
<evidence type="ECO:0000256" key="6">
    <source>
        <dbReference type="ARBA" id="ARBA00023049"/>
    </source>
</evidence>
<protein>
    <recommendedName>
        <fullName evidence="13">Leishmanolysin-like peptidase</fullName>
    </recommendedName>
</protein>
<keyword evidence="10" id="KW-0472">Membrane</keyword>
<keyword evidence="3 8" id="KW-0479">Metal-binding</keyword>
<accession>A0ABD3PKA9</accession>
<dbReference type="Gene3D" id="2.10.55.10">
    <property type="entry name" value="Leishmanolysin domain 3"/>
    <property type="match status" value="1"/>
</dbReference>
<dbReference type="FunFam" id="3.90.132.10:FF:000001">
    <property type="entry name" value="leishmanolysin-like peptidase isoform X2"/>
    <property type="match status" value="1"/>
</dbReference>
<gene>
    <name evidence="11" type="ORF">ACHAW5_010393</name>
</gene>
<dbReference type="AlphaFoldDB" id="A0ABD3PKA9"/>
<feature type="active site" evidence="7">
    <location>
        <position position="235"/>
    </location>
</feature>
<evidence type="ECO:0000256" key="7">
    <source>
        <dbReference type="PIRSR" id="PIRSR601577-1"/>
    </source>
</evidence>
<evidence type="ECO:0000313" key="12">
    <source>
        <dbReference type="Proteomes" id="UP001530315"/>
    </source>
</evidence>
<comment type="cofactor">
    <cofactor evidence="8">
        <name>Zn(2+)</name>
        <dbReference type="ChEBI" id="CHEBI:29105"/>
    </cofactor>
    <text evidence="8">Binds 1 zinc ion per subunit.</text>
</comment>
<evidence type="ECO:0000256" key="5">
    <source>
        <dbReference type="ARBA" id="ARBA00022833"/>
    </source>
</evidence>
<evidence type="ECO:0000256" key="4">
    <source>
        <dbReference type="ARBA" id="ARBA00022801"/>
    </source>
</evidence>
<keyword evidence="10" id="KW-0812">Transmembrane</keyword>
<evidence type="ECO:0000256" key="9">
    <source>
        <dbReference type="SAM" id="MobiDB-lite"/>
    </source>
</evidence>